<dbReference type="SUPFAM" id="SSF161098">
    <property type="entry name" value="MetI-like"/>
    <property type="match status" value="1"/>
</dbReference>
<dbReference type="PANTHER" id="PTHR43357:SF4">
    <property type="entry name" value="INNER MEMBRANE ABC TRANSPORTER PERMEASE PROTEIN YDCV"/>
    <property type="match status" value="1"/>
</dbReference>
<organism evidence="10 11">
    <name type="scientific">Roseomonas fluvialis</name>
    <dbReference type="NCBI Taxonomy" id="1750527"/>
    <lineage>
        <taxon>Bacteria</taxon>
        <taxon>Pseudomonadati</taxon>
        <taxon>Pseudomonadota</taxon>
        <taxon>Alphaproteobacteria</taxon>
        <taxon>Acetobacterales</taxon>
        <taxon>Roseomonadaceae</taxon>
        <taxon>Roseomonas</taxon>
    </lineage>
</organism>
<evidence type="ECO:0000313" key="10">
    <source>
        <dbReference type="EMBL" id="BDG70171.1"/>
    </source>
</evidence>
<evidence type="ECO:0000259" key="9">
    <source>
        <dbReference type="PROSITE" id="PS50928"/>
    </source>
</evidence>
<dbReference type="Gene3D" id="1.10.3720.10">
    <property type="entry name" value="MetI-like"/>
    <property type="match status" value="1"/>
</dbReference>
<keyword evidence="11" id="KW-1185">Reference proteome</keyword>
<evidence type="ECO:0000256" key="5">
    <source>
        <dbReference type="ARBA" id="ARBA00022692"/>
    </source>
</evidence>
<feature type="transmembrane region" description="Helical" evidence="8">
    <location>
        <begin position="181"/>
        <end position="206"/>
    </location>
</feature>
<dbReference type="PANTHER" id="PTHR43357">
    <property type="entry name" value="INNER MEMBRANE ABC TRANSPORTER PERMEASE PROTEIN YDCV"/>
    <property type="match status" value="1"/>
</dbReference>
<feature type="transmembrane region" description="Helical" evidence="8">
    <location>
        <begin position="226"/>
        <end position="251"/>
    </location>
</feature>
<feature type="transmembrane region" description="Helical" evidence="8">
    <location>
        <begin position="125"/>
        <end position="151"/>
    </location>
</feature>
<keyword evidence="5 8" id="KW-0812">Transmembrane</keyword>
<dbReference type="Proteomes" id="UP000831327">
    <property type="component" value="Chromosome"/>
</dbReference>
<comment type="similarity">
    <text evidence="8">Belongs to the binding-protein-dependent transport system permease family.</text>
</comment>
<evidence type="ECO:0000256" key="1">
    <source>
        <dbReference type="ARBA" id="ARBA00004429"/>
    </source>
</evidence>
<evidence type="ECO:0000256" key="7">
    <source>
        <dbReference type="ARBA" id="ARBA00023136"/>
    </source>
</evidence>
<feature type="transmembrane region" description="Helical" evidence="8">
    <location>
        <begin position="95"/>
        <end position="119"/>
    </location>
</feature>
<dbReference type="PROSITE" id="PS50928">
    <property type="entry name" value="ABC_TM1"/>
    <property type="match status" value="1"/>
</dbReference>
<keyword evidence="6 8" id="KW-1133">Transmembrane helix</keyword>
<keyword evidence="4" id="KW-0997">Cell inner membrane</keyword>
<gene>
    <name evidence="10" type="ORF">Rmf_01000</name>
</gene>
<comment type="subcellular location">
    <subcellularLocation>
        <location evidence="1">Cell inner membrane</location>
        <topology evidence="1">Multi-pass membrane protein</topology>
    </subcellularLocation>
    <subcellularLocation>
        <location evidence="8">Cell membrane</location>
        <topology evidence="8">Multi-pass membrane protein</topology>
    </subcellularLocation>
</comment>
<keyword evidence="2 8" id="KW-0813">Transport</keyword>
<keyword evidence="7 8" id="KW-0472">Membrane</keyword>
<reference evidence="10 11" key="1">
    <citation type="journal article" date="2016" name="Microbes Environ.">
        <title>Phylogenetically diverse aerobic anoxygenic phototrophic bacteria isolated from epilithic biofilms in Tama river, Japan.</title>
        <authorList>
            <person name="Hirose S."/>
            <person name="Matsuura K."/>
            <person name="Haruta S."/>
        </authorList>
    </citation>
    <scope>NUCLEOTIDE SEQUENCE [LARGE SCALE GENOMIC DNA]</scope>
    <source>
        <strain evidence="10 11">S08</strain>
    </source>
</reference>
<feature type="domain" description="ABC transmembrane type-1" evidence="9">
    <location>
        <begin position="60"/>
        <end position="249"/>
    </location>
</feature>
<dbReference type="CDD" id="cd06261">
    <property type="entry name" value="TM_PBP2"/>
    <property type="match status" value="1"/>
</dbReference>
<evidence type="ECO:0000256" key="4">
    <source>
        <dbReference type="ARBA" id="ARBA00022519"/>
    </source>
</evidence>
<evidence type="ECO:0000256" key="8">
    <source>
        <dbReference type="RuleBase" id="RU363032"/>
    </source>
</evidence>
<evidence type="ECO:0000313" key="11">
    <source>
        <dbReference type="Proteomes" id="UP000831327"/>
    </source>
</evidence>
<evidence type="ECO:0000256" key="2">
    <source>
        <dbReference type="ARBA" id="ARBA00022448"/>
    </source>
</evidence>
<proteinExistence type="inferred from homology"/>
<sequence length="267" mass="27564">MARWVTCVAGLLVAAFLLAPILAILPLSFSAGSFLFYPLPGVSLRWYRDFFGSDFWLPALWNSLLIGGAAAGLATLLGVPAAFGLWRMRGAARALAMGVVLAPMVVPVIVVAVALLLAFGPIGLVATHAGLIVAHAALGVPFVVVTVLASLEGFDPVQLRAAAACGAGPVRAFLRICLPQIAPGVAAGAVFAFATSLDEVVVALFIAGPAQRTLPRQMFAGLNDSISLTTAAAATMLVGLSVLLLLAVAWLQGRARRRLQGAATDRM</sequence>
<protein>
    <submittedName>
        <fullName evidence="10">ABC transporter permease</fullName>
    </submittedName>
</protein>
<dbReference type="Pfam" id="PF00528">
    <property type="entry name" value="BPD_transp_1"/>
    <property type="match status" value="1"/>
</dbReference>
<feature type="transmembrane region" description="Helical" evidence="8">
    <location>
        <begin position="59"/>
        <end position="83"/>
    </location>
</feature>
<dbReference type="InterPro" id="IPR035906">
    <property type="entry name" value="MetI-like_sf"/>
</dbReference>
<keyword evidence="3" id="KW-1003">Cell membrane</keyword>
<evidence type="ECO:0000256" key="3">
    <source>
        <dbReference type="ARBA" id="ARBA00022475"/>
    </source>
</evidence>
<dbReference type="EMBL" id="AP025637">
    <property type="protein sequence ID" value="BDG70171.1"/>
    <property type="molecule type" value="Genomic_DNA"/>
</dbReference>
<evidence type="ECO:0000256" key="6">
    <source>
        <dbReference type="ARBA" id="ARBA00022989"/>
    </source>
</evidence>
<accession>A0ABM7XXG6</accession>
<dbReference type="InterPro" id="IPR000515">
    <property type="entry name" value="MetI-like"/>
</dbReference>
<dbReference type="RefSeq" id="WP_244457516.1">
    <property type="nucleotide sequence ID" value="NZ_AP025637.1"/>
</dbReference>
<name>A0ABM7XXG6_9PROT</name>